<dbReference type="EMBL" id="AKHW03001467">
    <property type="protein sequence ID" value="KYO42386.1"/>
    <property type="molecule type" value="Genomic_DNA"/>
</dbReference>
<sequence length="96" mass="11029">MIMAWSFPLWKHKLQYSASFPKVVSSCDWRIMEKCSWNQSPNFCLRQELPCLSYLGEMAIRNEDESQPGDDLAEVNNVGVHGEYTVSWLTVSPDAK</sequence>
<organism evidence="1 2">
    <name type="scientific">Alligator mississippiensis</name>
    <name type="common">American alligator</name>
    <dbReference type="NCBI Taxonomy" id="8496"/>
    <lineage>
        <taxon>Eukaryota</taxon>
        <taxon>Metazoa</taxon>
        <taxon>Chordata</taxon>
        <taxon>Craniata</taxon>
        <taxon>Vertebrata</taxon>
        <taxon>Euteleostomi</taxon>
        <taxon>Archelosauria</taxon>
        <taxon>Archosauria</taxon>
        <taxon>Crocodylia</taxon>
        <taxon>Alligatoridae</taxon>
        <taxon>Alligatorinae</taxon>
        <taxon>Alligator</taxon>
    </lineage>
</organism>
<name>A0A151NZR6_ALLMI</name>
<reference evidence="1 2" key="1">
    <citation type="journal article" date="2012" name="Genome Biol.">
        <title>Sequencing three crocodilian genomes to illuminate the evolution of archosaurs and amniotes.</title>
        <authorList>
            <person name="St John J.A."/>
            <person name="Braun E.L."/>
            <person name="Isberg S.R."/>
            <person name="Miles L.G."/>
            <person name="Chong A.Y."/>
            <person name="Gongora J."/>
            <person name="Dalzell P."/>
            <person name="Moran C."/>
            <person name="Bed'hom B."/>
            <person name="Abzhanov A."/>
            <person name="Burgess S.C."/>
            <person name="Cooksey A.M."/>
            <person name="Castoe T.A."/>
            <person name="Crawford N.G."/>
            <person name="Densmore L.D."/>
            <person name="Drew J.C."/>
            <person name="Edwards S.V."/>
            <person name="Faircloth B.C."/>
            <person name="Fujita M.K."/>
            <person name="Greenwold M.J."/>
            <person name="Hoffmann F.G."/>
            <person name="Howard J.M."/>
            <person name="Iguchi T."/>
            <person name="Janes D.E."/>
            <person name="Khan S.Y."/>
            <person name="Kohno S."/>
            <person name="de Koning A.J."/>
            <person name="Lance S.L."/>
            <person name="McCarthy F.M."/>
            <person name="McCormack J.E."/>
            <person name="Merchant M.E."/>
            <person name="Peterson D.G."/>
            <person name="Pollock D.D."/>
            <person name="Pourmand N."/>
            <person name="Raney B.J."/>
            <person name="Roessler K.A."/>
            <person name="Sanford J.R."/>
            <person name="Sawyer R.H."/>
            <person name="Schmidt C.J."/>
            <person name="Triplett E.W."/>
            <person name="Tuberville T.D."/>
            <person name="Venegas-Anaya M."/>
            <person name="Howard J.T."/>
            <person name="Jarvis E.D."/>
            <person name="Guillette L.J.Jr."/>
            <person name="Glenn T.C."/>
            <person name="Green R.E."/>
            <person name="Ray D.A."/>
        </authorList>
    </citation>
    <scope>NUCLEOTIDE SEQUENCE [LARGE SCALE GENOMIC DNA]</scope>
    <source>
        <strain evidence="1">KSC_2009_1</strain>
    </source>
</reference>
<evidence type="ECO:0000313" key="2">
    <source>
        <dbReference type="Proteomes" id="UP000050525"/>
    </source>
</evidence>
<keyword evidence="2" id="KW-1185">Reference proteome</keyword>
<evidence type="ECO:0000313" key="1">
    <source>
        <dbReference type="EMBL" id="KYO42386.1"/>
    </source>
</evidence>
<dbReference type="AlphaFoldDB" id="A0A151NZR6"/>
<accession>A0A151NZR6</accession>
<gene>
    <name evidence="1" type="ORF">Y1Q_0022236</name>
</gene>
<dbReference type="Proteomes" id="UP000050525">
    <property type="component" value="Unassembled WGS sequence"/>
</dbReference>
<comment type="caution">
    <text evidence="1">The sequence shown here is derived from an EMBL/GenBank/DDBJ whole genome shotgun (WGS) entry which is preliminary data.</text>
</comment>
<proteinExistence type="predicted"/>
<protein>
    <submittedName>
        <fullName evidence="1">Uncharacterized protein</fullName>
    </submittedName>
</protein>